<protein>
    <submittedName>
        <fullName evidence="1">Uncharacterized protein</fullName>
    </submittedName>
</protein>
<reference evidence="1 2" key="1">
    <citation type="submission" date="2020-04" db="EMBL/GenBank/DDBJ databases">
        <title>Plant Genome Project.</title>
        <authorList>
            <person name="Zhang R.-G."/>
        </authorList>
    </citation>
    <scope>NUCLEOTIDE SEQUENCE [LARGE SCALE GENOMIC DNA]</scope>
    <source>
        <strain evidence="1">YNK0</strain>
        <tissue evidence="1">Leaf</tissue>
    </source>
</reference>
<dbReference type="EMBL" id="JABCRI010000010">
    <property type="protein sequence ID" value="KAF8398678.1"/>
    <property type="molecule type" value="Genomic_DNA"/>
</dbReference>
<keyword evidence="2" id="KW-1185">Reference proteome</keyword>
<proteinExistence type="predicted"/>
<evidence type="ECO:0000313" key="1">
    <source>
        <dbReference type="EMBL" id="KAF8398678.1"/>
    </source>
</evidence>
<accession>A0A834Z5Q2</accession>
<comment type="caution">
    <text evidence="1">The sequence shown here is derived from an EMBL/GenBank/DDBJ whole genome shotgun (WGS) entry which is preliminary data.</text>
</comment>
<gene>
    <name evidence="1" type="ORF">HHK36_014533</name>
</gene>
<name>A0A834Z5Q2_TETSI</name>
<dbReference type="AlphaFoldDB" id="A0A834Z5Q2"/>
<organism evidence="1 2">
    <name type="scientific">Tetracentron sinense</name>
    <name type="common">Spur-leaf</name>
    <dbReference type="NCBI Taxonomy" id="13715"/>
    <lineage>
        <taxon>Eukaryota</taxon>
        <taxon>Viridiplantae</taxon>
        <taxon>Streptophyta</taxon>
        <taxon>Embryophyta</taxon>
        <taxon>Tracheophyta</taxon>
        <taxon>Spermatophyta</taxon>
        <taxon>Magnoliopsida</taxon>
        <taxon>Trochodendrales</taxon>
        <taxon>Trochodendraceae</taxon>
        <taxon>Tetracentron</taxon>
    </lineage>
</organism>
<dbReference type="Proteomes" id="UP000655225">
    <property type="component" value="Unassembled WGS sequence"/>
</dbReference>
<sequence>MRSSLRRIRIWTLKVKFEPSTQYDIDDDEVVDLPDEPCFGDFVNGIKYEAVMELEFALEAEGHEFYNSYARSMGFSMRKDKCGTP</sequence>
<evidence type="ECO:0000313" key="2">
    <source>
        <dbReference type="Proteomes" id="UP000655225"/>
    </source>
</evidence>